<accession>A0AAV7L3L7</accession>
<dbReference type="AlphaFoldDB" id="A0AAV7L3L7"/>
<gene>
    <name evidence="2" type="ORF">NDU88_003318</name>
</gene>
<evidence type="ECO:0000313" key="3">
    <source>
        <dbReference type="Proteomes" id="UP001066276"/>
    </source>
</evidence>
<name>A0AAV7L3L7_PLEWA</name>
<feature type="region of interest" description="Disordered" evidence="1">
    <location>
        <begin position="149"/>
        <end position="200"/>
    </location>
</feature>
<dbReference type="Proteomes" id="UP001066276">
    <property type="component" value="Chromosome 12"/>
</dbReference>
<evidence type="ECO:0000256" key="1">
    <source>
        <dbReference type="SAM" id="MobiDB-lite"/>
    </source>
</evidence>
<feature type="compositionally biased region" description="Basic and acidic residues" evidence="1">
    <location>
        <begin position="175"/>
        <end position="200"/>
    </location>
</feature>
<comment type="caution">
    <text evidence="2">The sequence shown here is derived from an EMBL/GenBank/DDBJ whole genome shotgun (WGS) entry which is preliminary data.</text>
</comment>
<sequence>MGWVGSIYSGTLSASNNHKPSLGLLLDLVPTQWAEAQKHYAPARADTVLIQQSLLEVTNKVTTLAIDLTELWQRVSDALEVGLAATKSFGMHDQQLAFTQAKVEDLENCYREPAQQFPGGIITAGAHDPNVQLLASNQESAVDDNGVFKGERNVTRRPAGGRELLPMSNGSHSVGVEEKMPELRGRRKQQPDELPKEPVE</sequence>
<proteinExistence type="predicted"/>
<dbReference type="EMBL" id="JANPWB010000016">
    <property type="protein sequence ID" value="KAJ1083158.1"/>
    <property type="molecule type" value="Genomic_DNA"/>
</dbReference>
<protein>
    <submittedName>
        <fullName evidence="2">Uncharacterized protein</fullName>
    </submittedName>
</protein>
<keyword evidence="3" id="KW-1185">Reference proteome</keyword>
<reference evidence="2" key="1">
    <citation type="journal article" date="2022" name="bioRxiv">
        <title>Sequencing and chromosome-scale assembly of the giantPleurodeles waltlgenome.</title>
        <authorList>
            <person name="Brown T."/>
            <person name="Elewa A."/>
            <person name="Iarovenko S."/>
            <person name="Subramanian E."/>
            <person name="Araus A.J."/>
            <person name="Petzold A."/>
            <person name="Susuki M."/>
            <person name="Suzuki K.-i.T."/>
            <person name="Hayashi T."/>
            <person name="Toyoda A."/>
            <person name="Oliveira C."/>
            <person name="Osipova E."/>
            <person name="Leigh N.D."/>
            <person name="Simon A."/>
            <person name="Yun M.H."/>
        </authorList>
    </citation>
    <scope>NUCLEOTIDE SEQUENCE</scope>
    <source>
        <strain evidence="2">20211129_DDA</strain>
        <tissue evidence="2">Liver</tissue>
    </source>
</reference>
<organism evidence="2 3">
    <name type="scientific">Pleurodeles waltl</name>
    <name type="common">Iberian ribbed newt</name>
    <dbReference type="NCBI Taxonomy" id="8319"/>
    <lineage>
        <taxon>Eukaryota</taxon>
        <taxon>Metazoa</taxon>
        <taxon>Chordata</taxon>
        <taxon>Craniata</taxon>
        <taxon>Vertebrata</taxon>
        <taxon>Euteleostomi</taxon>
        <taxon>Amphibia</taxon>
        <taxon>Batrachia</taxon>
        <taxon>Caudata</taxon>
        <taxon>Salamandroidea</taxon>
        <taxon>Salamandridae</taxon>
        <taxon>Pleurodelinae</taxon>
        <taxon>Pleurodeles</taxon>
    </lineage>
</organism>
<evidence type="ECO:0000313" key="2">
    <source>
        <dbReference type="EMBL" id="KAJ1083158.1"/>
    </source>
</evidence>